<keyword evidence="5" id="KW-1185">Reference proteome</keyword>
<dbReference type="RefSeq" id="WP_204060296.1">
    <property type="nucleotide sequence ID" value="NZ_BAAAGP010000029.1"/>
</dbReference>
<feature type="transmembrane region" description="Helical" evidence="1">
    <location>
        <begin position="201"/>
        <end position="226"/>
    </location>
</feature>
<dbReference type="Proteomes" id="UP000603904">
    <property type="component" value="Unassembled WGS sequence"/>
</dbReference>
<proteinExistence type="predicted"/>
<dbReference type="InterPro" id="IPR039447">
    <property type="entry name" value="UreH-like_TM_dom"/>
</dbReference>
<dbReference type="Pfam" id="PF13473">
    <property type="entry name" value="Cupredoxin_1"/>
    <property type="match status" value="2"/>
</dbReference>
<dbReference type="PANTHER" id="PTHR42208">
    <property type="entry name" value="HEAVY METAL TRANSPORTER-RELATED"/>
    <property type="match status" value="1"/>
</dbReference>
<protein>
    <recommendedName>
        <fullName evidence="6">Urease accessory protein UreH-like transmembrane domain-containing protein</fullName>
    </recommendedName>
</protein>
<evidence type="ECO:0000259" key="3">
    <source>
        <dbReference type="Pfam" id="PF13473"/>
    </source>
</evidence>
<dbReference type="Gene3D" id="2.60.40.420">
    <property type="entry name" value="Cupredoxins - blue copper proteins"/>
    <property type="match status" value="2"/>
</dbReference>
<keyword evidence="1" id="KW-0472">Membrane</keyword>
<accession>A0ABQ4G7U8</accession>
<evidence type="ECO:0000313" key="4">
    <source>
        <dbReference type="EMBL" id="GIH43152.1"/>
    </source>
</evidence>
<dbReference type="PANTHER" id="PTHR42208:SF1">
    <property type="entry name" value="HEAVY METAL TRANSPORTER"/>
    <property type="match status" value="1"/>
</dbReference>
<feature type="transmembrane region" description="Helical" evidence="1">
    <location>
        <begin position="128"/>
        <end position="148"/>
    </location>
</feature>
<gene>
    <name evidence="4" type="ORF">Mco01_61520</name>
</gene>
<comment type="caution">
    <text evidence="4">The sequence shown here is derived from an EMBL/GenBank/DDBJ whole genome shotgun (WGS) entry which is preliminary data.</text>
</comment>
<name>A0ABQ4G7U8_9ACTN</name>
<keyword evidence="1" id="KW-0812">Transmembrane</keyword>
<evidence type="ECO:0008006" key="6">
    <source>
        <dbReference type="Google" id="ProtNLM"/>
    </source>
</evidence>
<reference evidence="4 5" key="1">
    <citation type="submission" date="2021-01" db="EMBL/GenBank/DDBJ databases">
        <title>Whole genome shotgun sequence of Microbispora corallina NBRC 16416.</title>
        <authorList>
            <person name="Komaki H."/>
            <person name="Tamura T."/>
        </authorList>
    </citation>
    <scope>NUCLEOTIDE SEQUENCE [LARGE SCALE GENOMIC DNA]</scope>
    <source>
        <strain evidence="4 5">NBRC 16416</strain>
    </source>
</reference>
<feature type="transmembrane region" description="Helical" evidence="1">
    <location>
        <begin position="168"/>
        <end position="189"/>
    </location>
</feature>
<evidence type="ECO:0000256" key="1">
    <source>
        <dbReference type="SAM" id="Phobius"/>
    </source>
</evidence>
<evidence type="ECO:0000313" key="5">
    <source>
        <dbReference type="Proteomes" id="UP000603904"/>
    </source>
</evidence>
<dbReference type="Pfam" id="PF13386">
    <property type="entry name" value="DsbD_2"/>
    <property type="match status" value="1"/>
</dbReference>
<feature type="domain" description="EfeO-type cupredoxin-like" evidence="3">
    <location>
        <begin position="348"/>
        <end position="438"/>
    </location>
</feature>
<dbReference type="SUPFAM" id="SSF49503">
    <property type="entry name" value="Cupredoxins"/>
    <property type="match status" value="2"/>
</dbReference>
<feature type="transmembrane region" description="Helical" evidence="1">
    <location>
        <begin position="87"/>
        <end position="107"/>
    </location>
</feature>
<keyword evidence="1" id="KW-1133">Transmembrane helix</keyword>
<dbReference type="InterPro" id="IPR008972">
    <property type="entry name" value="Cupredoxin"/>
</dbReference>
<feature type="domain" description="EfeO-type cupredoxin-like" evidence="3">
    <location>
        <begin position="246"/>
        <end position="336"/>
    </location>
</feature>
<dbReference type="InterPro" id="IPR028096">
    <property type="entry name" value="EfeO_Cupredoxin"/>
</dbReference>
<feature type="domain" description="Urease accessory protein UreH-like transmembrane" evidence="2">
    <location>
        <begin position="14"/>
        <end position="212"/>
    </location>
</feature>
<organism evidence="4 5">
    <name type="scientific">Microbispora corallina</name>
    <dbReference type="NCBI Taxonomy" id="83302"/>
    <lineage>
        <taxon>Bacteria</taxon>
        <taxon>Bacillati</taxon>
        <taxon>Actinomycetota</taxon>
        <taxon>Actinomycetes</taxon>
        <taxon>Streptosporangiales</taxon>
        <taxon>Streptosporangiaceae</taxon>
        <taxon>Microbispora</taxon>
    </lineage>
</organism>
<evidence type="ECO:0000259" key="2">
    <source>
        <dbReference type="Pfam" id="PF13386"/>
    </source>
</evidence>
<dbReference type="EMBL" id="BOOC01000035">
    <property type="protein sequence ID" value="GIH43152.1"/>
    <property type="molecule type" value="Genomic_DNA"/>
</dbReference>
<sequence>MSSAFLFVTGVGTGLLAGGASCAAVQGGLLAAAVTRRTAVDPQTAAPPPSLAPVAVFLIGKLVSHALLGAALGAFGSAIQFSSRVRAVIMLVAAALMVFFALELFGLRIARRLAPRSPVAWTRLVQRSAATTWMLTPLLLGLATILLPCGVTLSMELLAVTSAAPQEGAAVMAGFVLGTVPLFTLLGYLFRKSTQILQGRLRTATGAVLLAVAAFTTVSGLTLAGWSPAATSQADAAAPPAVPLSAARDDRPQTIEIGVGNDSYSPTTVTAHAGRRTKVVLRTNKTTSCARDFVIPSLNIEKVLPVTGQTTIELGPQPPGSLTYTCAVGMRTGRITFATRPTAAGTLTKSAMGTQVIEVRVLNDEYSPNRIVARANQRTRLVLVTKETTNCTQDFVIPTLSLERVLPATGRTVVDLGVRPPGRLPFTCAMGEHTGVIIFKDAPAASPSQDGKSRGLRGE</sequence>